<feature type="compositionally biased region" description="Polar residues" evidence="6">
    <location>
        <begin position="281"/>
        <end position="307"/>
    </location>
</feature>
<sequence length="372" mass="41489">MAGTGLQPLNIFLIVFPFVLSLIVVSVRVWRRVLSRQFAIEDWLIVIAEALVAALTGCVWKIVLVSYSGYHAKDIPKGAINVPEMLKWRFINNVMYNPILGLAKISFCITLLKLQSPKLWARIALWFLIGVNTAFIIAATLAHIFSCNPIDKAWLKSKPGKCVPDRRPYIYGVIGTTIITDVLVTLIPVAILHDLHMSRRSKISIIAFLSLPIAVTAIGIYRLQNFVVVLNLPSNVIENPYNVRNSLSNIESNLGIIAACGPTIKWILSCLFPYFAGDTTRPTDPSSPYTPSKPSRNYPSSRGYQKSQDIEMTVTDHEEFDRDSTSRIRKDDASDERCITDGITKTVVVDWHESAGTATPTSKTAERPRDML</sequence>
<feature type="domain" description="Rhodopsin" evidence="8">
    <location>
        <begin position="28"/>
        <end position="268"/>
    </location>
</feature>
<dbReference type="Pfam" id="PF20684">
    <property type="entry name" value="Fung_rhodopsin"/>
    <property type="match status" value="1"/>
</dbReference>
<feature type="transmembrane region" description="Helical" evidence="7">
    <location>
        <begin position="124"/>
        <end position="145"/>
    </location>
</feature>
<evidence type="ECO:0000256" key="5">
    <source>
        <dbReference type="ARBA" id="ARBA00038359"/>
    </source>
</evidence>
<protein>
    <recommendedName>
        <fullName evidence="8">Rhodopsin domain-containing protein</fullName>
    </recommendedName>
</protein>
<keyword evidence="4 7" id="KW-0472">Membrane</keyword>
<dbReference type="GO" id="GO:0016020">
    <property type="term" value="C:membrane"/>
    <property type="evidence" value="ECO:0007669"/>
    <property type="project" value="UniProtKB-SubCell"/>
</dbReference>
<feature type="transmembrane region" description="Helical" evidence="7">
    <location>
        <begin position="203"/>
        <end position="223"/>
    </location>
</feature>
<evidence type="ECO:0000256" key="6">
    <source>
        <dbReference type="SAM" id="MobiDB-lite"/>
    </source>
</evidence>
<feature type="transmembrane region" description="Helical" evidence="7">
    <location>
        <begin position="12"/>
        <end position="31"/>
    </location>
</feature>
<evidence type="ECO:0000256" key="3">
    <source>
        <dbReference type="ARBA" id="ARBA00022989"/>
    </source>
</evidence>
<accession>A0A6A5TMR0</accession>
<feature type="region of interest" description="Disordered" evidence="6">
    <location>
        <begin position="281"/>
        <end position="336"/>
    </location>
</feature>
<dbReference type="EMBL" id="ML977027">
    <property type="protein sequence ID" value="KAF1950217.1"/>
    <property type="molecule type" value="Genomic_DNA"/>
</dbReference>
<evidence type="ECO:0000256" key="7">
    <source>
        <dbReference type="SAM" id="Phobius"/>
    </source>
</evidence>
<feature type="region of interest" description="Disordered" evidence="6">
    <location>
        <begin position="352"/>
        <end position="372"/>
    </location>
</feature>
<keyword evidence="2 7" id="KW-0812">Transmembrane</keyword>
<dbReference type="OrthoDB" id="5283415at2759"/>
<feature type="transmembrane region" description="Helical" evidence="7">
    <location>
        <begin position="94"/>
        <end position="112"/>
    </location>
</feature>
<dbReference type="Proteomes" id="UP000800035">
    <property type="component" value="Unassembled WGS sequence"/>
</dbReference>
<feature type="compositionally biased region" description="Basic and acidic residues" evidence="6">
    <location>
        <begin position="314"/>
        <end position="336"/>
    </location>
</feature>
<dbReference type="PANTHER" id="PTHR33048">
    <property type="entry name" value="PTH11-LIKE INTEGRAL MEMBRANE PROTEIN (AFU_ORTHOLOGUE AFUA_5G11245)"/>
    <property type="match status" value="1"/>
</dbReference>
<dbReference type="PANTHER" id="PTHR33048:SF160">
    <property type="entry name" value="SAT4 FAMILY MEMBRANE PROTEIN"/>
    <property type="match status" value="1"/>
</dbReference>
<evidence type="ECO:0000259" key="8">
    <source>
        <dbReference type="Pfam" id="PF20684"/>
    </source>
</evidence>
<evidence type="ECO:0000313" key="10">
    <source>
        <dbReference type="Proteomes" id="UP000800035"/>
    </source>
</evidence>
<dbReference type="InterPro" id="IPR049326">
    <property type="entry name" value="Rhodopsin_dom_fungi"/>
</dbReference>
<keyword evidence="3 7" id="KW-1133">Transmembrane helix</keyword>
<reference evidence="9" key="1">
    <citation type="journal article" date="2020" name="Stud. Mycol.">
        <title>101 Dothideomycetes genomes: a test case for predicting lifestyles and emergence of pathogens.</title>
        <authorList>
            <person name="Haridas S."/>
            <person name="Albert R."/>
            <person name="Binder M."/>
            <person name="Bloem J."/>
            <person name="Labutti K."/>
            <person name="Salamov A."/>
            <person name="Andreopoulos B."/>
            <person name="Baker S."/>
            <person name="Barry K."/>
            <person name="Bills G."/>
            <person name="Bluhm B."/>
            <person name="Cannon C."/>
            <person name="Castanera R."/>
            <person name="Culley D."/>
            <person name="Daum C."/>
            <person name="Ezra D."/>
            <person name="Gonzalez J."/>
            <person name="Henrissat B."/>
            <person name="Kuo A."/>
            <person name="Liang C."/>
            <person name="Lipzen A."/>
            <person name="Lutzoni F."/>
            <person name="Magnuson J."/>
            <person name="Mondo S."/>
            <person name="Nolan M."/>
            <person name="Ohm R."/>
            <person name="Pangilinan J."/>
            <person name="Park H.-J."/>
            <person name="Ramirez L."/>
            <person name="Alfaro M."/>
            <person name="Sun H."/>
            <person name="Tritt A."/>
            <person name="Yoshinaga Y."/>
            <person name="Zwiers L.-H."/>
            <person name="Turgeon B."/>
            <person name="Goodwin S."/>
            <person name="Spatafora J."/>
            <person name="Crous P."/>
            <person name="Grigoriev I."/>
        </authorList>
    </citation>
    <scope>NUCLEOTIDE SEQUENCE</scope>
    <source>
        <strain evidence="9">CBS 675.92</strain>
    </source>
</reference>
<evidence type="ECO:0000256" key="2">
    <source>
        <dbReference type="ARBA" id="ARBA00022692"/>
    </source>
</evidence>
<gene>
    <name evidence="9" type="ORF">CC80DRAFT_509791</name>
</gene>
<proteinExistence type="inferred from homology"/>
<evidence type="ECO:0000256" key="1">
    <source>
        <dbReference type="ARBA" id="ARBA00004141"/>
    </source>
</evidence>
<dbReference type="InterPro" id="IPR052337">
    <property type="entry name" value="SAT4-like"/>
</dbReference>
<dbReference type="AlphaFoldDB" id="A0A6A5TMR0"/>
<evidence type="ECO:0000313" key="9">
    <source>
        <dbReference type="EMBL" id="KAF1950217.1"/>
    </source>
</evidence>
<comment type="similarity">
    <text evidence="5">Belongs to the SAT4 family.</text>
</comment>
<name>A0A6A5TMR0_9PLEO</name>
<feature type="transmembrane region" description="Helical" evidence="7">
    <location>
        <begin position="43"/>
        <end position="63"/>
    </location>
</feature>
<evidence type="ECO:0000256" key="4">
    <source>
        <dbReference type="ARBA" id="ARBA00023136"/>
    </source>
</evidence>
<comment type="subcellular location">
    <subcellularLocation>
        <location evidence="1">Membrane</location>
        <topology evidence="1">Multi-pass membrane protein</topology>
    </subcellularLocation>
</comment>
<keyword evidence="10" id="KW-1185">Reference proteome</keyword>
<organism evidence="9 10">
    <name type="scientific">Byssothecium circinans</name>
    <dbReference type="NCBI Taxonomy" id="147558"/>
    <lineage>
        <taxon>Eukaryota</taxon>
        <taxon>Fungi</taxon>
        <taxon>Dikarya</taxon>
        <taxon>Ascomycota</taxon>
        <taxon>Pezizomycotina</taxon>
        <taxon>Dothideomycetes</taxon>
        <taxon>Pleosporomycetidae</taxon>
        <taxon>Pleosporales</taxon>
        <taxon>Massarineae</taxon>
        <taxon>Massarinaceae</taxon>
        <taxon>Byssothecium</taxon>
    </lineage>
</organism>
<feature type="transmembrane region" description="Helical" evidence="7">
    <location>
        <begin position="169"/>
        <end position="191"/>
    </location>
</feature>